<evidence type="ECO:0000313" key="3">
    <source>
        <dbReference type="WBParaSite" id="Pan_g2447.t1"/>
    </source>
</evidence>
<keyword evidence="1" id="KW-1133">Transmembrane helix</keyword>
<reference evidence="3" key="2">
    <citation type="submission" date="2020-10" db="UniProtKB">
        <authorList>
            <consortium name="WormBaseParasite"/>
        </authorList>
    </citation>
    <scope>IDENTIFICATION</scope>
</reference>
<dbReference type="SUPFAM" id="SSF81321">
    <property type="entry name" value="Family A G protein-coupled receptor-like"/>
    <property type="match status" value="1"/>
</dbReference>
<dbReference type="WBParaSite" id="Pan_g2447.t1">
    <property type="protein sequence ID" value="Pan_g2447.t1"/>
    <property type="gene ID" value="Pan_g2447"/>
</dbReference>
<protein>
    <submittedName>
        <fullName evidence="3">G protein-coupled receptor</fullName>
    </submittedName>
</protein>
<dbReference type="AlphaFoldDB" id="A0A7E4VT45"/>
<name>A0A7E4VT45_PANRE</name>
<organism evidence="2 3">
    <name type="scientific">Panagrellus redivivus</name>
    <name type="common">Microworm</name>
    <dbReference type="NCBI Taxonomy" id="6233"/>
    <lineage>
        <taxon>Eukaryota</taxon>
        <taxon>Metazoa</taxon>
        <taxon>Ecdysozoa</taxon>
        <taxon>Nematoda</taxon>
        <taxon>Chromadorea</taxon>
        <taxon>Rhabditida</taxon>
        <taxon>Tylenchina</taxon>
        <taxon>Panagrolaimomorpha</taxon>
        <taxon>Panagrolaimoidea</taxon>
        <taxon>Panagrolaimidae</taxon>
        <taxon>Panagrellus</taxon>
    </lineage>
</organism>
<feature type="transmembrane region" description="Helical" evidence="1">
    <location>
        <begin position="33"/>
        <end position="52"/>
    </location>
</feature>
<accession>A0A7E4VT45</accession>
<sequence>MLSCLVRSPVPMDEDNAQAPTRQLRNLKFVNNVIANVLSIVLNLFLIAVIQTQAKKQLRHYRKVLLLSTIVDLMLASLGLVLQPIYFAPNGIFIILIDGIIRPLPQPWTTVAVMLPLFVMYLLLTIVPVSFIYRYMLICKNTEPSSRVFVCLIGAAIGVSAGYTSVWTFHLWPSSSASATTNNFSKYLDNEHWYLPDGGIPPFSAAVYVSLGIGMAFWGSVGVCHVTISL</sequence>
<keyword evidence="2" id="KW-1185">Reference proteome</keyword>
<feature type="transmembrane region" description="Helical" evidence="1">
    <location>
        <begin position="205"/>
        <end position="228"/>
    </location>
</feature>
<dbReference type="PANTHER" id="PTHR22943">
    <property type="entry name" value="7-TRANSMEMBRANE DOMAIN RECEPTOR C.ELEGANS"/>
    <property type="match status" value="1"/>
</dbReference>
<feature type="transmembrane region" description="Helical" evidence="1">
    <location>
        <begin position="64"/>
        <end position="88"/>
    </location>
</feature>
<feature type="transmembrane region" description="Helical" evidence="1">
    <location>
        <begin position="108"/>
        <end position="136"/>
    </location>
</feature>
<dbReference type="InterPro" id="IPR019428">
    <property type="entry name" value="7TM_GPCR_serpentine_rcpt_Str"/>
</dbReference>
<reference evidence="2" key="1">
    <citation type="journal article" date="2013" name="Genetics">
        <title>The draft genome and transcriptome of Panagrellus redivivus are shaped by the harsh demands of a free-living lifestyle.</title>
        <authorList>
            <person name="Srinivasan J."/>
            <person name="Dillman A.R."/>
            <person name="Macchietto M.G."/>
            <person name="Heikkinen L."/>
            <person name="Lakso M."/>
            <person name="Fracchia K.M."/>
            <person name="Antoshechkin I."/>
            <person name="Mortazavi A."/>
            <person name="Wong G."/>
            <person name="Sternberg P.W."/>
        </authorList>
    </citation>
    <scope>NUCLEOTIDE SEQUENCE [LARGE SCALE GENOMIC DNA]</scope>
    <source>
        <strain evidence="2">MT8872</strain>
    </source>
</reference>
<dbReference type="Proteomes" id="UP000492821">
    <property type="component" value="Unassembled WGS sequence"/>
</dbReference>
<evidence type="ECO:0000256" key="1">
    <source>
        <dbReference type="SAM" id="Phobius"/>
    </source>
</evidence>
<keyword evidence="1" id="KW-0812">Transmembrane</keyword>
<evidence type="ECO:0000313" key="2">
    <source>
        <dbReference type="Proteomes" id="UP000492821"/>
    </source>
</evidence>
<keyword evidence="1" id="KW-0472">Membrane</keyword>
<feature type="transmembrane region" description="Helical" evidence="1">
    <location>
        <begin position="148"/>
        <end position="169"/>
    </location>
</feature>
<proteinExistence type="predicted"/>
<dbReference type="Pfam" id="PF10326">
    <property type="entry name" value="7TM_GPCR_Str"/>
    <property type="match status" value="1"/>
</dbReference>
<dbReference type="PANTHER" id="PTHR22943:SF248">
    <property type="entry name" value="SEVEN TM RECEPTOR"/>
    <property type="match status" value="1"/>
</dbReference>